<dbReference type="AlphaFoldDB" id="A0A917ADK8"/>
<dbReference type="InterPro" id="IPR003439">
    <property type="entry name" value="ABC_transporter-like_ATP-bd"/>
</dbReference>
<reference evidence="7" key="1">
    <citation type="journal article" date="2019" name="Int. J. Syst. Evol. Microbiol.">
        <title>The Global Catalogue of Microorganisms (GCM) 10K type strain sequencing project: providing services to taxonomists for standard genome sequencing and annotation.</title>
        <authorList>
            <consortium name="The Broad Institute Genomics Platform"/>
            <consortium name="The Broad Institute Genome Sequencing Center for Infectious Disease"/>
            <person name="Wu L."/>
            <person name="Ma J."/>
        </authorList>
    </citation>
    <scope>NUCLEOTIDE SEQUENCE [LARGE SCALE GENOMIC DNA]</scope>
    <source>
        <strain evidence="7">CGMCC 1.12664</strain>
    </source>
</reference>
<dbReference type="InterPro" id="IPR050093">
    <property type="entry name" value="ABC_SmlMolc_Importer"/>
</dbReference>
<evidence type="ECO:0000313" key="6">
    <source>
        <dbReference type="EMBL" id="GGE45128.1"/>
    </source>
</evidence>
<dbReference type="InterPro" id="IPR008995">
    <property type="entry name" value="Mo/tungstate-bd_C_term_dom"/>
</dbReference>
<dbReference type="InterPro" id="IPR027417">
    <property type="entry name" value="P-loop_NTPase"/>
</dbReference>
<keyword evidence="2" id="KW-0813">Transport</keyword>
<dbReference type="InterPro" id="IPR003593">
    <property type="entry name" value="AAA+_ATPase"/>
</dbReference>
<feature type="domain" description="ABC transporter" evidence="5">
    <location>
        <begin position="4"/>
        <end position="238"/>
    </location>
</feature>
<dbReference type="GO" id="GO:0140359">
    <property type="term" value="F:ABC-type transporter activity"/>
    <property type="evidence" value="ECO:0007669"/>
    <property type="project" value="UniProtKB-ARBA"/>
</dbReference>
<protein>
    <submittedName>
        <fullName evidence="6">ABC transporter ATP-binding protein</fullName>
    </submittedName>
</protein>
<dbReference type="GO" id="GO:0005524">
    <property type="term" value="F:ATP binding"/>
    <property type="evidence" value="ECO:0007669"/>
    <property type="project" value="UniProtKB-KW"/>
</dbReference>
<name>A0A917ADK8_9RHOB</name>
<dbReference type="PANTHER" id="PTHR42781:SF4">
    <property type="entry name" value="SPERMIDINE_PUTRESCINE IMPORT ATP-BINDING PROTEIN POTA"/>
    <property type="match status" value="1"/>
</dbReference>
<keyword evidence="4 6" id="KW-0067">ATP-binding</keyword>
<evidence type="ECO:0000256" key="3">
    <source>
        <dbReference type="ARBA" id="ARBA00022741"/>
    </source>
</evidence>
<dbReference type="Proteomes" id="UP000612855">
    <property type="component" value="Unassembled WGS sequence"/>
</dbReference>
<gene>
    <name evidence="6" type="ORF">GCM10011360_35410</name>
</gene>
<accession>A0A917ADK8</accession>
<dbReference type="SUPFAM" id="SSF50331">
    <property type="entry name" value="MOP-like"/>
    <property type="match status" value="1"/>
</dbReference>
<dbReference type="SMART" id="SM00382">
    <property type="entry name" value="AAA"/>
    <property type="match status" value="1"/>
</dbReference>
<evidence type="ECO:0000313" key="7">
    <source>
        <dbReference type="Proteomes" id="UP000612855"/>
    </source>
</evidence>
<dbReference type="PROSITE" id="PS50893">
    <property type="entry name" value="ABC_TRANSPORTER_2"/>
    <property type="match status" value="1"/>
</dbReference>
<dbReference type="SUPFAM" id="SSF52540">
    <property type="entry name" value="P-loop containing nucleoside triphosphate hydrolases"/>
    <property type="match status" value="1"/>
</dbReference>
<dbReference type="RefSeq" id="WP_188479143.1">
    <property type="nucleotide sequence ID" value="NZ_BMFJ01000002.1"/>
</dbReference>
<evidence type="ECO:0000259" key="5">
    <source>
        <dbReference type="PROSITE" id="PS50893"/>
    </source>
</evidence>
<organism evidence="6 7">
    <name type="scientific">Primorskyibacter flagellatus</name>
    <dbReference type="NCBI Taxonomy" id="1387277"/>
    <lineage>
        <taxon>Bacteria</taxon>
        <taxon>Pseudomonadati</taxon>
        <taxon>Pseudomonadota</taxon>
        <taxon>Alphaproteobacteria</taxon>
        <taxon>Rhodobacterales</taxon>
        <taxon>Roseobacteraceae</taxon>
        <taxon>Primorskyibacter</taxon>
    </lineage>
</organism>
<dbReference type="Pfam" id="PF08402">
    <property type="entry name" value="TOBE_2"/>
    <property type="match status" value="1"/>
</dbReference>
<comment type="similarity">
    <text evidence="1">Belongs to the ABC transporter superfamily.</text>
</comment>
<proteinExistence type="inferred from homology"/>
<sequence length="362" mass="39631">MTTLQLRGLTKAYGAFKAVDDLSLTLRDGEFLSLLGPSGCGKTTTLRMIAGFITPTEGTILLDGEEISSPSGVVPPERRQMSMIFQSYAIWPNMTVAQNVGFGLRMKKLPKDEIARQTAEVLRVVQLDHLAGRYPAELSGGQQQRVALARAVALQPKVMLLDEPLSNLDANLREDMRSEIKRMHTEFGITTVYVTHDQAEAMAISDRIAVINAGRIEQLDTPHRLYSRPTTRFAAEFIGRTNLLEGRRQSGRMVFDGFDVPSSGGADGALLASVRPQNLRLLPRRDGAVPSEPGMLFLPGRVTERIFLGERWDYGLTLASGTGLRAAGPPEEDFATGSEVWIAVPEAAIIPVEDEPMREAAE</sequence>
<dbReference type="InterPro" id="IPR013611">
    <property type="entry name" value="Transp-assoc_OB_typ2"/>
</dbReference>
<dbReference type="Pfam" id="PF00005">
    <property type="entry name" value="ABC_tran"/>
    <property type="match status" value="1"/>
</dbReference>
<dbReference type="Gene3D" id="3.40.50.300">
    <property type="entry name" value="P-loop containing nucleotide triphosphate hydrolases"/>
    <property type="match status" value="1"/>
</dbReference>
<dbReference type="PANTHER" id="PTHR42781">
    <property type="entry name" value="SPERMIDINE/PUTRESCINE IMPORT ATP-BINDING PROTEIN POTA"/>
    <property type="match status" value="1"/>
</dbReference>
<dbReference type="InterPro" id="IPR017871">
    <property type="entry name" value="ABC_transporter-like_CS"/>
</dbReference>
<comment type="caution">
    <text evidence="6">The sequence shown here is derived from an EMBL/GenBank/DDBJ whole genome shotgun (WGS) entry which is preliminary data.</text>
</comment>
<dbReference type="PROSITE" id="PS00211">
    <property type="entry name" value="ABC_TRANSPORTER_1"/>
    <property type="match status" value="1"/>
</dbReference>
<evidence type="ECO:0000256" key="2">
    <source>
        <dbReference type="ARBA" id="ARBA00022448"/>
    </source>
</evidence>
<evidence type="ECO:0000256" key="4">
    <source>
        <dbReference type="ARBA" id="ARBA00022840"/>
    </source>
</evidence>
<dbReference type="FunFam" id="3.40.50.300:FF:000042">
    <property type="entry name" value="Maltose/maltodextrin ABC transporter, ATP-binding protein"/>
    <property type="match status" value="1"/>
</dbReference>
<keyword evidence="3" id="KW-0547">Nucleotide-binding</keyword>
<dbReference type="GO" id="GO:0043190">
    <property type="term" value="C:ATP-binding cassette (ABC) transporter complex"/>
    <property type="evidence" value="ECO:0007669"/>
    <property type="project" value="InterPro"/>
</dbReference>
<keyword evidence="7" id="KW-1185">Reference proteome</keyword>
<evidence type="ECO:0000256" key="1">
    <source>
        <dbReference type="ARBA" id="ARBA00005417"/>
    </source>
</evidence>
<dbReference type="EMBL" id="BMFJ01000002">
    <property type="protein sequence ID" value="GGE45128.1"/>
    <property type="molecule type" value="Genomic_DNA"/>
</dbReference>
<dbReference type="GO" id="GO:0016887">
    <property type="term" value="F:ATP hydrolysis activity"/>
    <property type="evidence" value="ECO:0007669"/>
    <property type="project" value="InterPro"/>
</dbReference>